<dbReference type="InterPro" id="IPR009279">
    <property type="entry name" value="Portal_Mu"/>
</dbReference>
<protein>
    <submittedName>
        <fullName evidence="1">Mu-like prophage FluMu protein gp29</fullName>
    </submittedName>
</protein>
<dbReference type="Proteomes" id="UP000501926">
    <property type="component" value="Chromosome"/>
</dbReference>
<reference evidence="1 2" key="1">
    <citation type="submission" date="2020-02" db="EMBL/GenBank/DDBJ databases">
        <title>Newly sequenced genome of strain CSTR1 showed variability in Candidatus Kuenenia stuttgartiensis genomes.</title>
        <authorList>
            <person name="Ding C."/>
            <person name="Adrian L."/>
        </authorList>
    </citation>
    <scope>NUCLEOTIDE SEQUENCE [LARGE SCALE GENOMIC DNA]</scope>
    <source>
        <strain evidence="1 2">CSTR1</strain>
    </source>
</reference>
<dbReference type="Pfam" id="PF06074">
    <property type="entry name" value="Portal_Mu"/>
    <property type="match status" value="1"/>
</dbReference>
<accession>A0A6G7GPC3</accession>
<name>A0A6G7GPC3_KUEST</name>
<organism evidence="1 2">
    <name type="scientific">Kuenenia stuttgartiensis</name>
    <dbReference type="NCBI Taxonomy" id="174633"/>
    <lineage>
        <taxon>Bacteria</taxon>
        <taxon>Pseudomonadati</taxon>
        <taxon>Planctomycetota</taxon>
        <taxon>Candidatus Brocadiia</taxon>
        <taxon>Candidatus Brocadiales</taxon>
        <taxon>Candidatus Brocadiaceae</taxon>
        <taxon>Candidatus Kuenenia</taxon>
    </lineage>
</organism>
<evidence type="ECO:0000313" key="2">
    <source>
        <dbReference type="Proteomes" id="UP000501926"/>
    </source>
</evidence>
<dbReference type="EMBL" id="CP049055">
    <property type="protein sequence ID" value="QII11232.1"/>
    <property type="molecule type" value="Genomic_DNA"/>
</dbReference>
<gene>
    <name evidence="1" type="ORF">KsCSTR_18530</name>
</gene>
<sequence length="517" mass="58162">MAKQTKKQKPFIGEIATYAKDIKLFSGYMNYLKNPDKVLDLNCGGDISRYDDIGRDSHVAGVLRTRTLSVIGKEWDVLPGTENVAGAGRSAEKEAQRIADFTKKVFLDFPFDAARRAILRGGVLKGYAVSEILWDYSEGDIWIQKMLHRGQHRFVFTMQNELRMLTPNNMITGEEVPAEKFQVFTFGDEAETPYGVGLGREIYWPWWFKKNGIKFWLVFCDKFGMPTPHGKYPPGTPKDKQDELLSACNALQTDSAVITPDTINIELLEAARQGSIDTYESLCNFMNSEISKSVLGQTLTTEIGDKGSYAASNTHNDVRADIEKADADTLCEYLNRQVVRWLVDYNFGVQKYYPKMWIDCEPPEDLERRSRIDKTIFVDMGYRPVDAAEYIQETYGVEVNPEPVGLNGLNGSNSSSRFAENIVETGLKPVSTARVFTPDQQAIDNAIDALKPEDLQTQIEGVLNPVIKMVQDGEDYNVILEKLAEVFPLMDDKALEEMLARAIFVGEVWGKLNAGRG</sequence>
<proteinExistence type="predicted"/>
<dbReference type="RefSeq" id="WP_164994799.1">
    <property type="nucleotide sequence ID" value="NZ_CP049055.1"/>
</dbReference>
<dbReference type="AlphaFoldDB" id="A0A6G7GPC3"/>
<evidence type="ECO:0000313" key="1">
    <source>
        <dbReference type="EMBL" id="QII11232.1"/>
    </source>
</evidence>